<name>A0ABU2SXP5_9ACTN</name>
<keyword evidence="1" id="KW-0808">Transferase</keyword>
<keyword evidence="1" id="KW-0328">Glycosyltransferase</keyword>
<protein>
    <submittedName>
        <fullName evidence="1">Glycosyltransferase</fullName>
        <ecNumber evidence="1">2.4.-.-</ecNumber>
    </submittedName>
</protein>
<reference evidence="1" key="1">
    <citation type="submission" date="2024-05" db="EMBL/GenBank/DDBJ databases">
        <title>30 novel species of actinomycetes from the DSMZ collection.</title>
        <authorList>
            <person name="Nouioui I."/>
        </authorList>
    </citation>
    <scope>NUCLEOTIDE SEQUENCE</scope>
    <source>
        <strain evidence="1">DSM 40473</strain>
    </source>
</reference>
<dbReference type="SUPFAM" id="SSF53756">
    <property type="entry name" value="UDP-Glycosyltransferase/glycogen phosphorylase"/>
    <property type="match status" value="1"/>
</dbReference>
<comment type="caution">
    <text evidence="1">The sequence shown here is derived from an EMBL/GenBank/DDBJ whole genome shotgun (WGS) entry which is preliminary data.</text>
</comment>
<sequence length="401" mass="42915">MRTARMRVLVICATDGFLRSLPLNAAAARTLELNRHLTDGRHRVEVSMLLYDLNHDSTPTSNWPFPVTYLTHTDYYDLKRGQLKHLVRKAQPHVLVISDSALLVRSGRQLADAAGAALVYEMHAQERVPALAMAGTAGHMHDGVVQSAALRLADAVVTLTGDDAQHAIDAGAGQVMHLPCGATSRPAVPGGNPQGPVVVAADFTQVGNAQALATLNGCIPEDMPVAVYGRYVPPMRTLLNRLAFHGPVPDLHAALTTASAGIAAHSEPSGMRAQILAYMAAGLPVIATRQAATGLENSGAILFSYKPDMADLPDLLARLRKDPTLGQALGLNGHRRIEQVLSWARIAERAASAYRSVRPERAGTKASAEARMLSEHPPHWLAVQARPGRAVLCPPTASRRR</sequence>
<dbReference type="GO" id="GO:0016757">
    <property type="term" value="F:glycosyltransferase activity"/>
    <property type="evidence" value="ECO:0007669"/>
    <property type="project" value="UniProtKB-KW"/>
</dbReference>
<dbReference type="Gene3D" id="3.40.50.2000">
    <property type="entry name" value="Glycogen Phosphorylase B"/>
    <property type="match status" value="1"/>
</dbReference>
<organism evidence="1 2">
    <name type="scientific">Streptomyces hesseae</name>
    <dbReference type="NCBI Taxonomy" id="3075519"/>
    <lineage>
        <taxon>Bacteria</taxon>
        <taxon>Bacillati</taxon>
        <taxon>Actinomycetota</taxon>
        <taxon>Actinomycetes</taxon>
        <taxon>Kitasatosporales</taxon>
        <taxon>Streptomycetaceae</taxon>
        <taxon>Streptomyces</taxon>
    </lineage>
</organism>
<dbReference type="EC" id="2.4.-.-" evidence="1"/>
<evidence type="ECO:0000313" key="2">
    <source>
        <dbReference type="Proteomes" id="UP001180531"/>
    </source>
</evidence>
<dbReference type="RefSeq" id="WP_311615961.1">
    <property type="nucleotide sequence ID" value="NZ_JAVRFI010000036.1"/>
</dbReference>
<gene>
    <name evidence="1" type="ORF">RM609_32550</name>
</gene>
<evidence type="ECO:0000313" key="1">
    <source>
        <dbReference type="EMBL" id="MDT0453774.1"/>
    </source>
</evidence>
<proteinExistence type="predicted"/>
<dbReference type="EMBL" id="JAVRFI010000036">
    <property type="protein sequence ID" value="MDT0453774.1"/>
    <property type="molecule type" value="Genomic_DNA"/>
</dbReference>
<dbReference type="Pfam" id="PF13692">
    <property type="entry name" value="Glyco_trans_1_4"/>
    <property type="match status" value="1"/>
</dbReference>
<keyword evidence="2" id="KW-1185">Reference proteome</keyword>
<accession>A0ABU2SXP5</accession>
<dbReference type="Proteomes" id="UP001180531">
    <property type="component" value="Unassembled WGS sequence"/>
</dbReference>